<accession>A0ABW8DEH2</accession>
<keyword evidence="2" id="KW-0328">Glycosyltransferase</keyword>
<name>A0ABW8DEH2_9GAMM</name>
<dbReference type="EC" id="2.4.-.-" evidence="2"/>
<evidence type="ECO:0000313" key="3">
    <source>
        <dbReference type="Proteomes" id="UP001615550"/>
    </source>
</evidence>
<comment type="caution">
    <text evidence="2">The sequence shown here is derived from an EMBL/GenBank/DDBJ whole genome shotgun (WGS) entry which is preliminary data.</text>
</comment>
<evidence type="ECO:0000313" key="2">
    <source>
        <dbReference type="EMBL" id="MFJ1269610.1"/>
    </source>
</evidence>
<dbReference type="SUPFAM" id="SSF53756">
    <property type="entry name" value="UDP-Glycosyltransferase/glycogen phosphorylase"/>
    <property type="match status" value="1"/>
</dbReference>
<organism evidence="2 3">
    <name type="scientific">Legionella lytica</name>
    <dbReference type="NCBI Taxonomy" id="96232"/>
    <lineage>
        <taxon>Bacteria</taxon>
        <taxon>Pseudomonadati</taxon>
        <taxon>Pseudomonadota</taxon>
        <taxon>Gammaproteobacteria</taxon>
        <taxon>Legionellales</taxon>
        <taxon>Legionellaceae</taxon>
        <taxon>Legionella</taxon>
    </lineage>
</organism>
<dbReference type="Proteomes" id="UP001615550">
    <property type="component" value="Unassembled WGS sequence"/>
</dbReference>
<sequence>MNILFLCIYPINVPLHGGQHRASNIVKTYKGLGHSVKVVGVLGSSLYPAEEGFEPSPPTIEYLSYINDSSLMEDWALSWLFSKNDTYFHALRKRIIETPDVIQIEQPWLFPFALRLRNEGYIPKCTKLLYSSQNIEFQLKHQIVKQFRGSNTADKYSELVKNMELSAFSNADAITAVSKQDKEVIEQYCDTPVVVAANGVAAWTTGRSDIDDANHYVRNQRYALFCGSAHPPNIKGFFDIFSGGVGCFLPDQKLVLVGGASDFIVNNQEFGRSAGLQKCVVSAGAIKQNVLHGLLECAHCIILPITEGGGTNLKTAEALWAGHYIVATSIAMRGFEQFKDEDGVFIADTSTAFKQILRHVMNLPALVVTEESRKRRQKVLWRHLLQPMVELAENLCEECVV</sequence>
<keyword evidence="1 2" id="KW-0808">Transferase</keyword>
<dbReference type="RefSeq" id="WP_400188424.1">
    <property type="nucleotide sequence ID" value="NZ_JBGORX010000007.1"/>
</dbReference>
<evidence type="ECO:0000256" key="1">
    <source>
        <dbReference type="ARBA" id="ARBA00022679"/>
    </source>
</evidence>
<keyword evidence="3" id="KW-1185">Reference proteome</keyword>
<protein>
    <submittedName>
        <fullName evidence="2">Glycosyltransferase</fullName>
        <ecNumber evidence="2">2.4.-.-</ecNumber>
    </submittedName>
</protein>
<proteinExistence type="predicted"/>
<dbReference type="PANTHER" id="PTHR46401:SF2">
    <property type="entry name" value="GLYCOSYLTRANSFERASE WBBK-RELATED"/>
    <property type="match status" value="1"/>
</dbReference>
<dbReference type="EMBL" id="JBGORX010000007">
    <property type="protein sequence ID" value="MFJ1269610.1"/>
    <property type="molecule type" value="Genomic_DNA"/>
</dbReference>
<reference evidence="2 3" key="1">
    <citation type="submission" date="2024-08" db="EMBL/GenBank/DDBJ databases">
        <title>Draft Genome Sequence of Legionella lytica strain DSB2004, Isolated From a Fire Sprinkler System.</title>
        <authorList>
            <person name="Everhart A.D."/>
            <person name="Kidane D.T."/>
            <person name="Farone A.L."/>
            <person name="Farone M.B."/>
        </authorList>
    </citation>
    <scope>NUCLEOTIDE SEQUENCE [LARGE SCALE GENOMIC DNA]</scope>
    <source>
        <strain evidence="2 3">DSB2004</strain>
    </source>
</reference>
<dbReference type="GO" id="GO:0016757">
    <property type="term" value="F:glycosyltransferase activity"/>
    <property type="evidence" value="ECO:0007669"/>
    <property type="project" value="UniProtKB-KW"/>
</dbReference>
<dbReference type="PANTHER" id="PTHR46401">
    <property type="entry name" value="GLYCOSYLTRANSFERASE WBBK-RELATED"/>
    <property type="match status" value="1"/>
</dbReference>
<dbReference type="Gene3D" id="3.40.50.2000">
    <property type="entry name" value="Glycogen Phosphorylase B"/>
    <property type="match status" value="2"/>
</dbReference>
<gene>
    <name evidence="2" type="ORF">ACD661_13670</name>
</gene>
<dbReference type="Pfam" id="PF13692">
    <property type="entry name" value="Glyco_trans_1_4"/>
    <property type="match status" value="1"/>
</dbReference>